<evidence type="ECO:0000313" key="2">
    <source>
        <dbReference type="EMBL" id="AUN29705.1"/>
    </source>
</evidence>
<accession>A0A2K9NC10</accession>
<dbReference type="AlphaFoldDB" id="A0A2K9NC10"/>
<protein>
    <submittedName>
        <fullName evidence="2">DUF883 domain-containing protein</fullName>
    </submittedName>
</protein>
<organism evidence="2 3">
    <name type="scientific">Niveispirillum cyanobacteriorum</name>
    <dbReference type="NCBI Taxonomy" id="1612173"/>
    <lineage>
        <taxon>Bacteria</taxon>
        <taxon>Pseudomonadati</taxon>
        <taxon>Pseudomonadota</taxon>
        <taxon>Alphaproteobacteria</taxon>
        <taxon>Rhodospirillales</taxon>
        <taxon>Azospirillaceae</taxon>
        <taxon>Niveispirillum</taxon>
    </lineage>
</organism>
<dbReference type="EMBL" id="CP025611">
    <property type="protein sequence ID" value="AUN29705.1"/>
    <property type="molecule type" value="Genomic_DNA"/>
</dbReference>
<gene>
    <name evidence="2" type="ORF">C0V82_05325</name>
</gene>
<evidence type="ECO:0000313" key="3">
    <source>
        <dbReference type="Proteomes" id="UP000234752"/>
    </source>
</evidence>
<feature type="coiled-coil region" evidence="1">
    <location>
        <begin position="62"/>
        <end position="89"/>
    </location>
</feature>
<keyword evidence="1" id="KW-0175">Coiled coil</keyword>
<proteinExistence type="predicted"/>
<sequence length="111" mass="11814">MWKEEQMASVKDTADNVTTDIEAQLKQLRADLAALASTVAAAGSDKADGYKARVGEMASNVKDASVTAIQNLREELKGLEGKMEAHVRDRPVQSVGIAVAAGFALALLCRR</sequence>
<dbReference type="Gene3D" id="1.20.120.20">
    <property type="entry name" value="Apolipoprotein"/>
    <property type="match status" value="1"/>
</dbReference>
<reference evidence="2 3" key="1">
    <citation type="submission" date="2017-12" db="EMBL/GenBank/DDBJ databases">
        <title>Genomes of bacteria within cyanobacterial aggregates.</title>
        <authorList>
            <person name="Cai H."/>
        </authorList>
    </citation>
    <scope>NUCLEOTIDE SEQUENCE [LARGE SCALE GENOMIC DNA]</scope>
    <source>
        <strain evidence="2 3">TH16</strain>
    </source>
</reference>
<dbReference type="Proteomes" id="UP000234752">
    <property type="component" value="Chromosome eg_1"/>
</dbReference>
<keyword evidence="3" id="KW-1185">Reference proteome</keyword>
<name>A0A2K9NC10_9PROT</name>
<evidence type="ECO:0000256" key="1">
    <source>
        <dbReference type="SAM" id="Coils"/>
    </source>
</evidence>
<dbReference type="KEGG" id="ncb:C0V82_05325"/>